<evidence type="ECO:0000256" key="1">
    <source>
        <dbReference type="SAM" id="Phobius"/>
    </source>
</evidence>
<accession>A0A1G2MR93</accession>
<keyword evidence="1" id="KW-0472">Membrane</keyword>
<proteinExistence type="predicted"/>
<gene>
    <name evidence="2" type="ORF">A3D56_02300</name>
</gene>
<evidence type="ECO:0000313" key="3">
    <source>
        <dbReference type="Proteomes" id="UP000177943"/>
    </source>
</evidence>
<evidence type="ECO:0000313" key="2">
    <source>
        <dbReference type="EMBL" id="OHA26264.1"/>
    </source>
</evidence>
<keyword evidence="1" id="KW-1133">Transmembrane helix</keyword>
<protein>
    <submittedName>
        <fullName evidence="2">Uncharacterized protein</fullName>
    </submittedName>
</protein>
<dbReference type="EMBL" id="MHRP01000034">
    <property type="protein sequence ID" value="OHA26264.1"/>
    <property type="molecule type" value="Genomic_DNA"/>
</dbReference>
<sequence length="188" mass="20437">MNFSRNSGGFILLEMIVSVGIFSMVLVVVSGAIFSIVHANEKIRTAKLVMENLNFAVESMARNIRFGSAYHCGSLGTLTAPQNCAYPNGSSFIAFKEYTGSNTVMYRFNNGAIERQVGSGGYVSITAPEVVMTAVWFYVEGAESSSTVEPRVKISIQGYAGARPDTKSSFLIQTLVSQRRVLFYALSP</sequence>
<keyword evidence="1" id="KW-0812">Transmembrane</keyword>
<dbReference type="AlphaFoldDB" id="A0A1G2MR93"/>
<organism evidence="2 3">
    <name type="scientific">Candidatus Taylorbacteria bacterium RIFCSPHIGHO2_02_FULL_45_35</name>
    <dbReference type="NCBI Taxonomy" id="1802311"/>
    <lineage>
        <taxon>Bacteria</taxon>
        <taxon>Candidatus Tayloriibacteriota</taxon>
    </lineage>
</organism>
<reference evidence="2 3" key="1">
    <citation type="journal article" date="2016" name="Nat. Commun.">
        <title>Thousands of microbial genomes shed light on interconnected biogeochemical processes in an aquifer system.</title>
        <authorList>
            <person name="Anantharaman K."/>
            <person name="Brown C.T."/>
            <person name="Hug L.A."/>
            <person name="Sharon I."/>
            <person name="Castelle C.J."/>
            <person name="Probst A.J."/>
            <person name="Thomas B.C."/>
            <person name="Singh A."/>
            <person name="Wilkins M.J."/>
            <person name="Karaoz U."/>
            <person name="Brodie E.L."/>
            <person name="Williams K.H."/>
            <person name="Hubbard S.S."/>
            <person name="Banfield J.F."/>
        </authorList>
    </citation>
    <scope>NUCLEOTIDE SEQUENCE [LARGE SCALE GENOMIC DNA]</scope>
</reference>
<dbReference type="Proteomes" id="UP000177943">
    <property type="component" value="Unassembled WGS sequence"/>
</dbReference>
<name>A0A1G2MR93_9BACT</name>
<feature type="transmembrane region" description="Helical" evidence="1">
    <location>
        <begin position="12"/>
        <end position="37"/>
    </location>
</feature>
<comment type="caution">
    <text evidence="2">The sequence shown here is derived from an EMBL/GenBank/DDBJ whole genome shotgun (WGS) entry which is preliminary data.</text>
</comment>